<protein>
    <recommendedName>
        <fullName evidence="8">RING-type domain-containing protein</fullName>
    </recommendedName>
</protein>
<dbReference type="Pfam" id="PF16207">
    <property type="entry name" value="RAWUL"/>
    <property type="match status" value="1"/>
</dbReference>
<evidence type="ECO:0000256" key="2">
    <source>
        <dbReference type="ARBA" id="ARBA00022723"/>
    </source>
</evidence>
<feature type="compositionally biased region" description="Basic and acidic residues" evidence="7">
    <location>
        <begin position="795"/>
        <end position="815"/>
    </location>
</feature>
<dbReference type="FunFam" id="3.30.40.10:FF:000033">
    <property type="entry name" value="Polycomb group RING finger protein 3"/>
    <property type="match status" value="1"/>
</dbReference>
<gene>
    <name evidence="9" type="ORF">GSLYS_00002951001</name>
</gene>
<evidence type="ECO:0000313" key="10">
    <source>
        <dbReference type="Proteomes" id="UP001497497"/>
    </source>
</evidence>
<dbReference type="InterPro" id="IPR017907">
    <property type="entry name" value="Znf_RING_CS"/>
</dbReference>
<comment type="subcellular location">
    <subcellularLocation>
        <location evidence="1">Nucleus</location>
    </subcellularLocation>
</comment>
<name>A0AAV2H517_LYMST</name>
<feature type="compositionally biased region" description="Basic and acidic residues" evidence="7">
    <location>
        <begin position="662"/>
        <end position="674"/>
    </location>
</feature>
<keyword evidence="5" id="KW-0539">Nucleus</keyword>
<evidence type="ECO:0000259" key="8">
    <source>
        <dbReference type="PROSITE" id="PS50089"/>
    </source>
</evidence>
<accession>A0AAV2H517</accession>
<feature type="region of interest" description="Disordered" evidence="7">
    <location>
        <begin position="256"/>
        <end position="377"/>
    </location>
</feature>
<dbReference type="GO" id="GO:0008270">
    <property type="term" value="F:zinc ion binding"/>
    <property type="evidence" value="ECO:0007669"/>
    <property type="project" value="UniProtKB-KW"/>
</dbReference>
<feature type="region of interest" description="Disordered" evidence="7">
    <location>
        <begin position="775"/>
        <end position="824"/>
    </location>
</feature>
<feature type="region of interest" description="Disordered" evidence="7">
    <location>
        <begin position="574"/>
        <end position="596"/>
    </location>
</feature>
<feature type="region of interest" description="Disordered" evidence="7">
    <location>
        <begin position="427"/>
        <end position="479"/>
    </location>
</feature>
<evidence type="ECO:0000256" key="1">
    <source>
        <dbReference type="ARBA" id="ARBA00004123"/>
    </source>
</evidence>
<dbReference type="InterPro" id="IPR001841">
    <property type="entry name" value="Znf_RING"/>
</dbReference>
<feature type="compositionally biased region" description="Polar residues" evidence="7">
    <location>
        <begin position="647"/>
        <end position="657"/>
    </location>
</feature>
<evidence type="ECO:0000256" key="3">
    <source>
        <dbReference type="ARBA" id="ARBA00022771"/>
    </source>
</evidence>
<dbReference type="AlphaFoldDB" id="A0AAV2H517"/>
<evidence type="ECO:0000256" key="5">
    <source>
        <dbReference type="ARBA" id="ARBA00023242"/>
    </source>
</evidence>
<dbReference type="PROSITE" id="PS50089">
    <property type="entry name" value="ZF_RING_2"/>
    <property type="match status" value="1"/>
</dbReference>
<dbReference type="GO" id="GO:1990841">
    <property type="term" value="F:promoter-specific chromatin binding"/>
    <property type="evidence" value="ECO:0007669"/>
    <property type="project" value="TreeGrafter"/>
</dbReference>
<proteinExistence type="predicted"/>
<feature type="compositionally biased region" description="Polar residues" evidence="7">
    <location>
        <begin position="581"/>
        <end position="593"/>
    </location>
</feature>
<feature type="compositionally biased region" description="Polar residues" evidence="7">
    <location>
        <begin position="291"/>
        <end position="308"/>
    </location>
</feature>
<dbReference type="EMBL" id="CAXITT010000038">
    <property type="protein sequence ID" value="CAL1528781.1"/>
    <property type="molecule type" value="Genomic_DNA"/>
</dbReference>
<keyword evidence="3 6" id="KW-0863">Zinc-finger</keyword>
<dbReference type="InterPro" id="IPR032443">
    <property type="entry name" value="RAWUL"/>
</dbReference>
<feature type="compositionally biased region" description="Basic and acidic residues" evidence="7">
    <location>
        <begin position="256"/>
        <end position="277"/>
    </location>
</feature>
<feature type="compositionally biased region" description="Basic and acidic residues" evidence="7">
    <location>
        <begin position="450"/>
        <end position="467"/>
    </location>
</feature>
<feature type="compositionally biased region" description="Basic and acidic residues" evidence="7">
    <location>
        <begin position="733"/>
        <end position="743"/>
    </location>
</feature>
<feature type="compositionally biased region" description="Basic and acidic residues" evidence="7">
    <location>
        <begin position="864"/>
        <end position="873"/>
    </location>
</feature>
<dbReference type="Gene3D" id="3.30.40.10">
    <property type="entry name" value="Zinc/RING finger domain, C3HC4 (zinc finger)"/>
    <property type="match status" value="1"/>
</dbReference>
<evidence type="ECO:0000313" key="9">
    <source>
        <dbReference type="EMBL" id="CAL1528781.1"/>
    </source>
</evidence>
<dbReference type="GO" id="GO:0035102">
    <property type="term" value="C:PRC1 complex"/>
    <property type="evidence" value="ECO:0007669"/>
    <property type="project" value="TreeGrafter"/>
</dbReference>
<organism evidence="9 10">
    <name type="scientific">Lymnaea stagnalis</name>
    <name type="common">Great pond snail</name>
    <name type="synonym">Helix stagnalis</name>
    <dbReference type="NCBI Taxonomy" id="6523"/>
    <lineage>
        <taxon>Eukaryota</taxon>
        <taxon>Metazoa</taxon>
        <taxon>Spiralia</taxon>
        <taxon>Lophotrochozoa</taxon>
        <taxon>Mollusca</taxon>
        <taxon>Gastropoda</taxon>
        <taxon>Heterobranchia</taxon>
        <taxon>Euthyneura</taxon>
        <taxon>Panpulmonata</taxon>
        <taxon>Hygrophila</taxon>
        <taxon>Lymnaeoidea</taxon>
        <taxon>Lymnaeidae</taxon>
        <taxon>Lymnaea</taxon>
    </lineage>
</organism>
<feature type="domain" description="RING-type" evidence="8">
    <location>
        <begin position="25"/>
        <end position="64"/>
    </location>
</feature>
<dbReference type="SMART" id="SM00184">
    <property type="entry name" value="RING"/>
    <property type="match status" value="1"/>
</dbReference>
<dbReference type="CDD" id="cd17082">
    <property type="entry name" value="RAWUL_PCGF2_like"/>
    <property type="match status" value="1"/>
</dbReference>
<dbReference type="PANTHER" id="PTHR10825">
    <property type="entry name" value="RING FINGER DOMAIN-CONTAINING, POLYCOMB GROUP COMPONENT"/>
    <property type="match status" value="1"/>
</dbReference>
<keyword evidence="2" id="KW-0479">Metal-binding</keyword>
<evidence type="ECO:0000256" key="6">
    <source>
        <dbReference type="PROSITE-ProRule" id="PRU00175"/>
    </source>
</evidence>
<feature type="region of interest" description="Disordered" evidence="7">
    <location>
        <begin position="520"/>
        <end position="550"/>
    </location>
</feature>
<keyword evidence="10" id="KW-1185">Reference proteome</keyword>
<comment type="caution">
    <text evidence="9">The sequence shown here is derived from an EMBL/GenBank/DDBJ whole genome shotgun (WGS) entry which is preliminary data.</text>
</comment>
<sequence length="907" mass="100041">MCERKLESTVSKRLRISELNPHLLCALCGGYLIDATTIIECLHAFCKTCILRYLETSNYCPICEVLIHKTRPWQNIRLDHSLQNAVYKMVPGLFQNEMRRRREFYQKQNQAEKRSLTSSQPQGELGDRIIFSQDEEFSISIEFSPDGKPVPDVTNTVTKRQKCLYHQDKRYLKCPAALRIEHLKKFIRAKFSLPQNIQIDLFREKEPLCDTYSLMDVAYIYNWKRDCVLRLFYSFYEVPPKVRKVEALLSVTEKVGKKNKEKEKKDEKTEKRKEERRFKCKKEKSKERKQCQVSGNTDDSGVQVNASIASPKPGKADDSRGQVNASIVSPKPGKADDSRGQVNASIASPKPGKANDSRGQVNASIAYPKPGKADDSRGQVNAIIASPKPADAQKSVKVSNNVKTLLKRKHPDSECFQKSVQSIKHEKTCVRSHLADSGQQTEPYQPPPVKQEKPCVKNHEADSEQHTEQPCQPPPAKQKCLPQAATYSIVTACDSKEKTKSSKESAAAVKSSLKLLIKSSDLKAPTFQNGPSSVKDKKLQPSGTPPLSLKSNLFERMGSFAKYSFSEHFDSSAAPTHVISGPSQRGKSSPLNSKKTKIKDIKYDLKQVSGDSDIMKHVKDWSDIGSPAKIEKKPSPNGNKIVKTKDTSVGSFHTQNGGDAFGDAREYKKIEPETKVQSSGIISDSGSGNSEQKSPEVKSEPVASTLDSGQGVHNISSEPVANHVNSDSALHILDAEPVDHSARSDNGSCPSVLNDHKKPLPEVCAVEPTAKVETAQAGAVKPGVDLTGSETSGKSQERPVVETKSVDGKLEENETQKASGVNETEIITADKLNIPVNKADHAANQTSSGPIRHSLDLKSASQDASRHTDKKLSNEVQSKQSTVSDAQKSVIISKCNVLETKDVKHLE</sequence>
<dbReference type="PANTHER" id="PTHR10825:SF72">
    <property type="entry name" value="UBIQUITIN-LIKE DOMAIN-CONTAINING PROTEIN"/>
    <property type="match status" value="1"/>
</dbReference>
<feature type="compositionally biased region" description="Low complexity" evidence="7">
    <location>
        <begin position="678"/>
        <end position="690"/>
    </location>
</feature>
<feature type="non-terminal residue" evidence="9">
    <location>
        <position position="907"/>
    </location>
</feature>
<feature type="compositionally biased region" description="Polar residues" evidence="7">
    <location>
        <begin position="705"/>
        <end position="728"/>
    </location>
</feature>
<dbReference type="Pfam" id="PF13923">
    <property type="entry name" value="zf-C3HC4_2"/>
    <property type="match status" value="1"/>
</dbReference>
<dbReference type="InterPro" id="IPR013083">
    <property type="entry name" value="Znf_RING/FYVE/PHD"/>
</dbReference>
<dbReference type="GO" id="GO:0000122">
    <property type="term" value="P:negative regulation of transcription by RNA polymerase II"/>
    <property type="evidence" value="ECO:0007669"/>
    <property type="project" value="TreeGrafter"/>
</dbReference>
<dbReference type="SUPFAM" id="SSF57850">
    <property type="entry name" value="RING/U-box"/>
    <property type="match status" value="1"/>
</dbReference>
<reference evidence="9 10" key="1">
    <citation type="submission" date="2024-04" db="EMBL/GenBank/DDBJ databases">
        <authorList>
            <consortium name="Genoscope - CEA"/>
            <person name="William W."/>
        </authorList>
    </citation>
    <scope>NUCLEOTIDE SEQUENCE [LARGE SCALE GENOMIC DNA]</scope>
</reference>
<feature type="region of interest" description="Disordered" evidence="7">
    <location>
        <begin position="836"/>
        <end position="887"/>
    </location>
</feature>
<feature type="region of interest" description="Disordered" evidence="7">
    <location>
        <begin position="622"/>
        <end position="759"/>
    </location>
</feature>
<dbReference type="Proteomes" id="UP001497497">
    <property type="component" value="Unassembled WGS sequence"/>
</dbReference>
<dbReference type="PROSITE" id="PS00518">
    <property type="entry name" value="ZF_RING_1"/>
    <property type="match status" value="1"/>
</dbReference>
<feature type="compositionally biased region" description="Polar residues" evidence="7">
    <location>
        <begin position="874"/>
        <end position="887"/>
    </location>
</feature>
<evidence type="ECO:0000256" key="7">
    <source>
        <dbReference type="SAM" id="MobiDB-lite"/>
    </source>
</evidence>
<evidence type="ECO:0000256" key="4">
    <source>
        <dbReference type="ARBA" id="ARBA00022833"/>
    </source>
</evidence>
<dbReference type="Gene3D" id="3.10.20.90">
    <property type="entry name" value="Phosphatidylinositol 3-kinase Catalytic Subunit, Chain A, domain 1"/>
    <property type="match status" value="1"/>
</dbReference>
<keyword evidence="4" id="KW-0862">Zinc</keyword>